<evidence type="ECO:0000256" key="1">
    <source>
        <dbReference type="ARBA" id="ARBA00022723"/>
    </source>
</evidence>
<gene>
    <name evidence="5" type="ORF">IAB91_00525</name>
</gene>
<evidence type="ECO:0000256" key="2">
    <source>
        <dbReference type="ARBA" id="ARBA00023004"/>
    </source>
</evidence>
<dbReference type="PROSITE" id="PS51379">
    <property type="entry name" value="4FE4S_FER_2"/>
    <property type="match status" value="2"/>
</dbReference>
<feature type="domain" description="4Fe-4S ferredoxin-type" evidence="4">
    <location>
        <begin position="5"/>
        <end position="34"/>
    </location>
</feature>
<dbReference type="InterPro" id="IPR017900">
    <property type="entry name" value="4Fe4S_Fe_S_CS"/>
</dbReference>
<keyword evidence="2" id="KW-0408">Iron</keyword>
<dbReference type="SUPFAM" id="SSF54862">
    <property type="entry name" value="4Fe-4S ferredoxins"/>
    <property type="match status" value="1"/>
</dbReference>
<dbReference type="InterPro" id="IPR017896">
    <property type="entry name" value="4Fe4S_Fe-S-bd"/>
</dbReference>
<protein>
    <submittedName>
        <fullName evidence="5">4Fe-4S dicluster domain-containing protein</fullName>
    </submittedName>
</protein>
<feature type="domain" description="4Fe-4S ferredoxin-type" evidence="4">
    <location>
        <begin position="41"/>
        <end position="70"/>
    </location>
</feature>
<dbReference type="GO" id="GO:0046872">
    <property type="term" value="F:metal ion binding"/>
    <property type="evidence" value="ECO:0007669"/>
    <property type="project" value="UniProtKB-KW"/>
</dbReference>
<keyword evidence="1" id="KW-0479">Metal-binding</keyword>
<dbReference type="GO" id="GO:0051536">
    <property type="term" value="F:iron-sulfur cluster binding"/>
    <property type="evidence" value="ECO:0007669"/>
    <property type="project" value="UniProtKB-KW"/>
</dbReference>
<evidence type="ECO:0000313" key="5">
    <source>
        <dbReference type="EMBL" id="MBO8473763.1"/>
    </source>
</evidence>
<keyword evidence="3" id="KW-0411">Iron-sulfur</keyword>
<dbReference type="PANTHER" id="PTHR43122">
    <property type="entry name" value="FERREDOXIN SUBUNIT OF PYRUVATE:FLAVODOXIN OXIDOREDUCTASE-RELATED"/>
    <property type="match status" value="1"/>
</dbReference>
<dbReference type="Proteomes" id="UP000823757">
    <property type="component" value="Unassembled WGS sequence"/>
</dbReference>
<sequence>MAFKGSIEIDTPHCKGCGVCVANCPTGSIQLSKMVNSKGYNYAEMVGDACIGCSACALVCPDSVITVYRVKI</sequence>
<dbReference type="AlphaFoldDB" id="A0A9D9NHY4"/>
<evidence type="ECO:0000256" key="3">
    <source>
        <dbReference type="ARBA" id="ARBA00023014"/>
    </source>
</evidence>
<accession>A0A9D9NHY4</accession>
<dbReference type="PANTHER" id="PTHR43122:SF2">
    <property type="entry name" value="FERREDOXIN SUBUNIT OF PYRUVATE:FLAVODOXIN OXIDOREDUCTASE"/>
    <property type="match status" value="1"/>
</dbReference>
<dbReference type="Pfam" id="PF12838">
    <property type="entry name" value="Fer4_7"/>
    <property type="match status" value="1"/>
</dbReference>
<evidence type="ECO:0000313" key="6">
    <source>
        <dbReference type="Proteomes" id="UP000823757"/>
    </source>
</evidence>
<dbReference type="PROSITE" id="PS00198">
    <property type="entry name" value="4FE4S_FER_1"/>
    <property type="match status" value="1"/>
</dbReference>
<dbReference type="EMBL" id="JADIMD010000008">
    <property type="protein sequence ID" value="MBO8473763.1"/>
    <property type="molecule type" value="Genomic_DNA"/>
</dbReference>
<organism evidence="5 6">
    <name type="scientific">Candidatus Cryptobacteroides faecigallinarum</name>
    <dbReference type="NCBI Taxonomy" id="2840763"/>
    <lineage>
        <taxon>Bacteria</taxon>
        <taxon>Pseudomonadati</taxon>
        <taxon>Bacteroidota</taxon>
        <taxon>Bacteroidia</taxon>
        <taxon>Bacteroidales</taxon>
        <taxon>Candidatus Cryptobacteroides</taxon>
    </lineage>
</organism>
<reference evidence="5" key="1">
    <citation type="submission" date="2020-10" db="EMBL/GenBank/DDBJ databases">
        <authorList>
            <person name="Gilroy R."/>
        </authorList>
    </citation>
    <scope>NUCLEOTIDE SEQUENCE</scope>
    <source>
        <strain evidence="5">B1-13419</strain>
    </source>
</reference>
<name>A0A9D9NHY4_9BACT</name>
<reference evidence="5" key="2">
    <citation type="journal article" date="2021" name="PeerJ">
        <title>Extensive microbial diversity within the chicken gut microbiome revealed by metagenomics and culture.</title>
        <authorList>
            <person name="Gilroy R."/>
            <person name="Ravi A."/>
            <person name="Getino M."/>
            <person name="Pursley I."/>
            <person name="Horton D.L."/>
            <person name="Alikhan N.F."/>
            <person name="Baker D."/>
            <person name="Gharbi K."/>
            <person name="Hall N."/>
            <person name="Watson M."/>
            <person name="Adriaenssens E.M."/>
            <person name="Foster-Nyarko E."/>
            <person name="Jarju S."/>
            <person name="Secka A."/>
            <person name="Antonio M."/>
            <person name="Oren A."/>
            <person name="Chaudhuri R.R."/>
            <person name="La Ragione R."/>
            <person name="Hildebrand F."/>
            <person name="Pallen M.J."/>
        </authorList>
    </citation>
    <scope>NUCLEOTIDE SEQUENCE</scope>
    <source>
        <strain evidence="5">B1-13419</strain>
    </source>
</reference>
<dbReference type="Gene3D" id="3.30.70.20">
    <property type="match status" value="1"/>
</dbReference>
<comment type="caution">
    <text evidence="5">The sequence shown here is derived from an EMBL/GenBank/DDBJ whole genome shotgun (WGS) entry which is preliminary data.</text>
</comment>
<proteinExistence type="predicted"/>
<evidence type="ECO:0000259" key="4">
    <source>
        <dbReference type="PROSITE" id="PS51379"/>
    </source>
</evidence>